<organism evidence="9 10">
    <name type="scientific">Acinetobacter rongchengensis</name>
    <dbReference type="NCBI Taxonomy" id="2419601"/>
    <lineage>
        <taxon>Bacteria</taxon>
        <taxon>Pseudomonadati</taxon>
        <taxon>Pseudomonadota</taxon>
        <taxon>Gammaproteobacteria</taxon>
        <taxon>Moraxellales</taxon>
        <taxon>Moraxellaceae</taxon>
        <taxon>Acinetobacter</taxon>
    </lineage>
</organism>
<dbReference type="PROSITE" id="PS00978">
    <property type="entry name" value="FAD_G3PDH_2"/>
    <property type="match status" value="1"/>
</dbReference>
<comment type="caution">
    <text evidence="9">The sequence shown here is derived from an EMBL/GenBank/DDBJ whole genome shotgun (WGS) entry which is preliminary data.</text>
</comment>
<keyword evidence="5 6" id="KW-0560">Oxidoreductase</keyword>
<evidence type="ECO:0000256" key="5">
    <source>
        <dbReference type="ARBA" id="ARBA00023002"/>
    </source>
</evidence>
<dbReference type="GO" id="GO:0009331">
    <property type="term" value="C:glycerol-3-phosphate dehydrogenase (FAD) complex"/>
    <property type="evidence" value="ECO:0007669"/>
    <property type="project" value="UniProtKB-UniRule"/>
</dbReference>
<dbReference type="Proteomes" id="UP000280405">
    <property type="component" value="Unassembled WGS sequence"/>
</dbReference>
<dbReference type="InterPro" id="IPR038299">
    <property type="entry name" value="DAO_C_sf"/>
</dbReference>
<dbReference type="RefSeq" id="WP_120383418.1">
    <property type="nucleotide sequence ID" value="NZ_RAXT01000007.1"/>
</dbReference>
<dbReference type="NCBIfam" id="NF008899">
    <property type="entry name" value="PRK12266.1"/>
    <property type="match status" value="1"/>
</dbReference>
<dbReference type="PRINTS" id="PR01001">
    <property type="entry name" value="FADG3PDH"/>
</dbReference>
<comment type="cofactor">
    <cofactor evidence="1 6">
        <name>FAD</name>
        <dbReference type="ChEBI" id="CHEBI:57692"/>
    </cofactor>
</comment>
<accession>A0A3A8EW78</accession>
<dbReference type="Gene3D" id="3.50.50.60">
    <property type="entry name" value="FAD/NAD(P)-binding domain"/>
    <property type="match status" value="1"/>
</dbReference>
<evidence type="ECO:0000259" key="8">
    <source>
        <dbReference type="Pfam" id="PF16901"/>
    </source>
</evidence>
<dbReference type="SUPFAM" id="SSF51905">
    <property type="entry name" value="FAD/NAD(P)-binding domain"/>
    <property type="match status" value="1"/>
</dbReference>
<evidence type="ECO:0000259" key="7">
    <source>
        <dbReference type="Pfam" id="PF01266"/>
    </source>
</evidence>
<evidence type="ECO:0000256" key="1">
    <source>
        <dbReference type="ARBA" id="ARBA00001974"/>
    </source>
</evidence>
<proteinExistence type="inferred from homology"/>
<dbReference type="Gene3D" id="1.10.8.870">
    <property type="entry name" value="Alpha-glycerophosphate oxidase, cap domain"/>
    <property type="match status" value="1"/>
</dbReference>
<keyword evidence="4" id="KW-0274">FAD</keyword>
<evidence type="ECO:0000256" key="2">
    <source>
        <dbReference type="ARBA" id="ARBA00007330"/>
    </source>
</evidence>
<comment type="similarity">
    <text evidence="2 6">Belongs to the FAD-dependent glycerol-3-phosphate dehydrogenase family.</text>
</comment>
<dbReference type="Gene3D" id="3.30.9.10">
    <property type="entry name" value="D-Amino Acid Oxidase, subunit A, domain 2"/>
    <property type="match status" value="1"/>
</dbReference>
<dbReference type="NCBIfam" id="NF009906">
    <property type="entry name" value="PRK13369.1"/>
    <property type="match status" value="1"/>
</dbReference>
<gene>
    <name evidence="9" type="ORF">D7V20_06095</name>
</gene>
<keyword evidence="3 6" id="KW-0285">Flavoprotein</keyword>
<dbReference type="EC" id="1.1.5.3" evidence="6"/>
<dbReference type="PROSITE" id="PS00977">
    <property type="entry name" value="FAD_G3PDH_1"/>
    <property type="match status" value="1"/>
</dbReference>
<dbReference type="AlphaFoldDB" id="A0A3A8EW78"/>
<comment type="catalytic activity">
    <reaction evidence="6">
        <text>a quinone + sn-glycerol 3-phosphate = dihydroxyacetone phosphate + a quinol</text>
        <dbReference type="Rhea" id="RHEA:18977"/>
        <dbReference type="ChEBI" id="CHEBI:24646"/>
        <dbReference type="ChEBI" id="CHEBI:57597"/>
        <dbReference type="ChEBI" id="CHEBI:57642"/>
        <dbReference type="ChEBI" id="CHEBI:132124"/>
        <dbReference type="EC" id="1.1.5.3"/>
    </reaction>
</comment>
<evidence type="ECO:0000256" key="3">
    <source>
        <dbReference type="ARBA" id="ARBA00022630"/>
    </source>
</evidence>
<name>A0A3A8EW78_9GAMM</name>
<reference evidence="9 10" key="1">
    <citation type="submission" date="2018-09" db="EMBL/GenBank/DDBJ databases">
        <title>The draft genome of Acinetobacter spp. strains.</title>
        <authorList>
            <person name="Qin J."/>
            <person name="Feng Y."/>
            <person name="Zong Z."/>
        </authorList>
    </citation>
    <scope>NUCLEOTIDE SEQUENCE [LARGE SCALE GENOMIC DNA]</scope>
    <source>
        <strain evidence="9 10">WCHAc060115</strain>
    </source>
</reference>
<feature type="domain" description="FAD dependent oxidoreductase" evidence="7">
    <location>
        <begin position="12"/>
        <end position="329"/>
    </location>
</feature>
<dbReference type="Pfam" id="PF16901">
    <property type="entry name" value="DAO_C"/>
    <property type="match status" value="1"/>
</dbReference>
<dbReference type="GO" id="GO:0046168">
    <property type="term" value="P:glycerol-3-phosphate catabolic process"/>
    <property type="evidence" value="ECO:0007669"/>
    <property type="project" value="TreeGrafter"/>
</dbReference>
<protein>
    <recommendedName>
        <fullName evidence="6">Glycerol-3-phosphate dehydrogenase</fullName>
        <ecNumber evidence="6">1.1.5.3</ecNumber>
    </recommendedName>
</protein>
<dbReference type="Pfam" id="PF01266">
    <property type="entry name" value="DAO"/>
    <property type="match status" value="1"/>
</dbReference>
<keyword evidence="10" id="KW-1185">Reference proteome</keyword>
<dbReference type="InterPro" id="IPR036188">
    <property type="entry name" value="FAD/NAD-bd_sf"/>
</dbReference>
<dbReference type="InterPro" id="IPR000447">
    <property type="entry name" value="G3P_DH_FAD-dep"/>
</dbReference>
<dbReference type="GO" id="GO:0004368">
    <property type="term" value="F:glycerol-3-phosphate dehydrogenase (quinone) activity"/>
    <property type="evidence" value="ECO:0007669"/>
    <property type="project" value="UniProtKB-EC"/>
</dbReference>
<sequence>MNQSLEQQTCYDIAVIGGGINGVGIATDAIGRGLSVFLCEKDDLASHTSSASSKLIHGGLRYLEHKEFRLVREALAEREVLLSKAPHIIRPMRFIMPHQPHLRPAWLIRTGLFFYDHLGKREKLEGSNLVYFVAETSPLKEEITRGFEYSDCAVDDSRLVILNALQAREKGAKIVTQTRCVSAKRANGLWLVELENEQGRYQIQAKVLVNAAGPWVAQFIKQDLQLKSQYGIRLIQGSHMIVPKIYEGDKAFIMQNDDQRIVFAIPYLDKYTMIGTTDREYTADPNQVEITQTEIEYLLDVSNDHFKKQLQQSDIIQTFSGVRPLCDDESDNPAAITRDYTLVLSQEDENEAPLLSVFGGKLTTYRKLAESAMDHLKKFFPEMNKPWTEKALLPGAENLISVDELVIELQNKVKGLDVETASRWAHAYGTRIWNFIHHATSVHELGQHFGHGLYAQEVDYLVDSEWAITTTDILKRRTKLYLEFTQDDVQSLDVYLVELHQRRLQKEVA</sequence>
<feature type="domain" description="Alpha-glycerophosphate oxidase C-terminal" evidence="8">
    <location>
        <begin position="388"/>
        <end position="492"/>
    </location>
</feature>
<dbReference type="OrthoDB" id="9766796at2"/>
<evidence type="ECO:0000313" key="10">
    <source>
        <dbReference type="Proteomes" id="UP000280405"/>
    </source>
</evidence>
<dbReference type="InterPro" id="IPR006076">
    <property type="entry name" value="FAD-dep_OxRdtase"/>
</dbReference>
<evidence type="ECO:0000256" key="6">
    <source>
        <dbReference type="RuleBase" id="RU361217"/>
    </source>
</evidence>
<evidence type="ECO:0000313" key="9">
    <source>
        <dbReference type="EMBL" id="RKG39112.1"/>
    </source>
</evidence>
<evidence type="ECO:0000256" key="4">
    <source>
        <dbReference type="ARBA" id="ARBA00022827"/>
    </source>
</evidence>
<dbReference type="PANTHER" id="PTHR11985">
    <property type="entry name" value="GLYCEROL-3-PHOSPHATE DEHYDROGENASE"/>
    <property type="match status" value="1"/>
</dbReference>
<dbReference type="PANTHER" id="PTHR11985:SF15">
    <property type="entry name" value="GLYCEROL-3-PHOSPHATE DEHYDROGENASE, MITOCHONDRIAL"/>
    <property type="match status" value="1"/>
</dbReference>
<dbReference type="EMBL" id="RAXT01000007">
    <property type="protein sequence ID" value="RKG39112.1"/>
    <property type="molecule type" value="Genomic_DNA"/>
</dbReference>
<dbReference type="InterPro" id="IPR031656">
    <property type="entry name" value="DAO_C"/>
</dbReference>